<dbReference type="SUPFAM" id="SSF50952">
    <property type="entry name" value="Soluble quinoprotein glucose dehydrogenase"/>
    <property type="match status" value="1"/>
</dbReference>
<accession>A0A101CZH0</accession>
<dbReference type="PANTHER" id="PTHR19328:SF75">
    <property type="entry name" value="ALDOSE SUGAR DEHYDROGENASE YLII"/>
    <property type="match status" value="1"/>
</dbReference>
<protein>
    <recommendedName>
        <fullName evidence="2">Glucose/Sorbosone dehydrogenase domain-containing protein</fullName>
    </recommendedName>
</protein>
<dbReference type="EMBL" id="LQBQ01000001">
    <property type="protein sequence ID" value="KUJ86252.1"/>
    <property type="molecule type" value="Genomic_DNA"/>
</dbReference>
<dbReference type="Gene3D" id="2.120.10.30">
    <property type="entry name" value="TolB, C-terminal domain"/>
    <property type="match status" value="1"/>
</dbReference>
<proteinExistence type="predicted"/>
<dbReference type="STRING" id="1685379.AVO45_03505"/>
<dbReference type="PANTHER" id="PTHR19328">
    <property type="entry name" value="HEDGEHOG-INTERACTING PROTEIN"/>
    <property type="match status" value="1"/>
</dbReference>
<dbReference type="OrthoDB" id="9770043at2"/>
<sequence length="368" mass="39861">MRLVPVILLVCCLLTAAFADTLETRAGRVAVTKVVDGLDTPWAVGHLPDGSILVTERGGRLLHVKDGKKNRVKGVPKVYAAGQGGLLDVAIPRDFARSREVFLTFSKRQDGGAGTALAIGRLSEDGKRLTGLRIVFESVAEGSGGRHFGSRVVEARDGTLFVTIGERGNRPAAQDRSNHNGSVIRINRDGSVPSDNPFVGQPGVRPEIWSFGHRNPQGAALDLQGRLWVSEHGARGGDEVNLIRKGANYGWPVIAYGRHYSGAKIGEGTSKPGMEQPEYYWDPSIAPSGLMVYSGKLWPEWKGNIFVGSLKFDYISRLAGNPLREVERIEGPETERVRDVVEAPDGTIWFVSEGQGAVYRISPLVASD</sequence>
<feature type="domain" description="Glucose/Sorbosone dehydrogenase" evidence="2">
    <location>
        <begin position="38"/>
        <end position="359"/>
    </location>
</feature>
<keyword evidence="4" id="KW-1185">Reference proteome</keyword>
<feature type="signal peptide" evidence="1">
    <location>
        <begin position="1"/>
        <end position="19"/>
    </location>
</feature>
<name>A0A101CZH0_9RHOB</name>
<evidence type="ECO:0000313" key="3">
    <source>
        <dbReference type="EMBL" id="KUJ86252.1"/>
    </source>
</evidence>
<dbReference type="RefSeq" id="WP_068344704.1">
    <property type="nucleotide sequence ID" value="NZ_LQBQ01000001.1"/>
</dbReference>
<dbReference type="InterPro" id="IPR012938">
    <property type="entry name" value="Glc/Sorbosone_DH"/>
</dbReference>
<evidence type="ECO:0000256" key="1">
    <source>
        <dbReference type="SAM" id="SignalP"/>
    </source>
</evidence>
<keyword evidence="1" id="KW-0732">Signal</keyword>
<organism evidence="3 4">
    <name type="scientific">Ruegeria marisrubri</name>
    <dbReference type="NCBI Taxonomy" id="1685379"/>
    <lineage>
        <taxon>Bacteria</taxon>
        <taxon>Pseudomonadati</taxon>
        <taxon>Pseudomonadota</taxon>
        <taxon>Alphaproteobacteria</taxon>
        <taxon>Rhodobacterales</taxon>
        <taxon>Roseobacteraceae</taxon>
        <taxon>Ruegeria</taxon>
    </lineage>
</organism>
<dbReference type="InterPro" id="IPR011042">
    <property type="entry name" value="6-blade_b-propeller_TolB-like"/>
</dbReference>
<gene>
    <name evidence="3" type="ORF">AVO45_03505</name>
</gene>
<feature type="chain" id="PRO_5007095583" description="Glucose/Sorbosone dehydrogenase domain-containing protein" evidence="1">
    <location>
        <begin position="20"/>
        <end position="368"/>
    </location>
</feature>
<comment type="caution">
    <text evidence="3">The sequence shown here is derived from an EMBL/GenBank/DDBJ whole genome shotgun (WGS) entry which is preliminary data.</text>
</comment>
<evidence type="ECO:0000259" key="2">
    <source>
        <dbReference type="Pfam" id="PF07995"/>
    </source>
</evidence>
<dbReference type="InterPro" id="IPR011041">
    <property type="entry name" value="Quinoprot_gluc/sorb_DH_b-prop"/>
</dbReference>
<dbReference type="Proteomes" id="UP000053791">
    <property type="component" value="Unassembled WGS sequence"/>
</dbReference>
<dbReference type="Pfam" id="PF07995">
    <property type="entry name" value="GSDH"/>
    <property type="match status" value="1"/>
</dbReference>
<dbReference type="AlphaFoldDB" id="A0A101CZH0"/>
<evidence type="ECO:0000313" key="4">
    <source>
        <dbReference type="Proteomes" id="UP000053791"/>
    </source>
</evidence>
<reference evidence="4" key="1">
    <citation type="submission" date="2015-12" db="EMBL/GenBank/DDBJ databases">
        <authorList>
            <person name="Zhang G."/>
            <person name="Stingl U."/>
        </authorList>
    </citation>
    <scope>NUCLEOTIDE SEQUENCE [LARGE SCALE GENOMIC DNA]</scope>
    <source>
        <strain evidence="4">ZGT118</strain>
    </source>
</reference>